<evidence type="ECO:0000256" key="1">
    <source>
        <dbReference type="SAM" id="Phobius"/>
    </source>
</evidence>
<keyword evidence="1" id="KW-0472">Membrane</keyword>
<evidence type="ECO:0008006" key="4">
    <source>
        <dbReference type="Google" id="ProtNLM"/>
    </source>
</evidence>
<proteinExistence type="predicted"/>
<organism evidence="2 3">
    <name type="scientific">Georgenia deserti</name>
    <dbReference type="NCBI Taxonomy" id="2093781"/>
    <lineage>
        <taxon>Bacteria</taxon>
        <taxon>Bacillati</taxon>
        <taxon>Actinomycetota</taxon>
        <taxon>Actinomycetes</taxon>
        <taxon>Micrococcales</taxon>
        <taxon>Bogoriellaceae</taxon>
        <taxon>Georgenia</taxon>
    </lineage>
</organism>
<sequence length="120" mass="12956">MQPMKIRNNRALAITLLVVGVLLLLTSLAAQRLVGILAGAVLALAGVMMMINPMLNIERGEVQVRNPLGMTLRRFAVSSPADLRMAGNNLQHVPTGKKIAGLGFGADKSDVQRLRYQLPQ</sequence>
<reference evidence="3" key="1">
    <citation type="journal article" date="2019" name="Int. J. Syst. Evol. Microbiol.">
        <title>The Global Catalogue of Microorganisms (GCM) 10K type strain sequencing project: providing services to taxonomists for standard genome sequencing and annotation.</title>
        <authorList>
            <consortium name="The Broad Institute Genomics Platform"/>
            <consortium name="The Broad Institute Genome Sequencing Center for Infectious Disease"/>
            <person name="Wu L."/>
            <person name="Ma J."/>
        </authorList>
    </citation>
    <scope>NUCLEOTIDE SEQUENCE [LARGE SCALE GENOMIC DNA]</scope>
    <source>
        <strain evidence="3">JCM 17130</strain>
    </source>
</reference>
<keyword evidence="1" id="KW-1133">Transmembrane helix</keyword>
<protein>
    <recommendedName>
        <fullName evidence="4">PH domain-containing protein</fullName>
    </recommendedName>
</protein>
<accession>A0ABW4L5Y0</accession>
<dbReference type="EMBL" id="JBHUEE010000003">
    <property type="protein sequence ID" value="MFD1717837.1"/>
    <property type="molecule type" value="Genomic_DNA"/>
</dbReference>
<feature type="transmembrane region" description="Helical" evidence="1">
    <location>
        <begin position="36"/>
        <end position="55"/>
    </location>
</feature>
<name>A0ABW4L5Y0_9MICO</name>
<keyword evidence="1" id="KW-0812">Transmembrane</keyword>
<gene>
    <name evidence="2" type="ORF">ACFSE6_08325</name>
</gene>
<dbReference type="RefSeq" id="WP_388004920.1">
    <property type="nucleotide sequence ID" value="NZ_JBHUEE010000003.1"/>
</dbReference>
<feature type="transmembrane region" description="Helical" evidence="1">
    <location>
        <begin position="12"/>
        <end position="30"/>
    </location>
</feature>
<keyword evidence="3" id="KW-1185">Reference proteome</keyword>
<comment type="caution">
    <text evidence="2">The sequence shown here is derived from an EMBL/GenBank/DDBJ whole genome shotgun (WGS) entry which is preliminary data.</text>
</comment>
<evidence type="ECO:0000313" key="3">
    <source>
        <dbReference type="Proteomes" id="UP001597277"/>
    </source>
</evidence>
<dbReference type="Proteomes" id="UP001597277">
    <property type="component" value="Unassembled WGS sequence"/>
</dbReference>
<evidence type="ECO:0000313" key="2">
    <source>
        <dbReference type="EMBL" id="MFD1717837.1"/>
    </source>
</evidence>